<dbReference type="EMBL" id="JALIRP010000009">
    <property type="protein sequence ID" value="MCJ8014210.1"/>
    <property type="molecule type" value="Genomic_DNA"/>
</dbReference>
<protein>
    <submittedName>
        <fullName evidence="1">Uncharacterized protein</fullName>
    </submittedName>
</protein>
<evidence type="ECO:0000313" key="1">
    <source>
        <dbReference type="EMBL" id="MCJ8014210.1"/>
    </source>
</evidence>
<evidence type="ECO:0000313" key="2">
    <source>
        <dbReference type="Proteomes" id="UP001139347"/>
    </source>
</evidence>
<gene>
    <name evidence="1" type="ORF">MUG84_21085</name>
</gene>
<proteinExistence type="predicted"/>
<comment type="caution">
    <text evidence="1">The sequence shown here is derived from an EMBL/GenBank/DDBJ whole genome shotgun (WGS) entry which is preliminary data.</text>
</comment>
<organism evidence="1 2">
    <name type="scientific">Paenibacillus mangrovi</name>
    <dbReference type="NCBI Taxonomy" id="2931978"/>
    <lineage>
        <taxon>Bacteria</taxon>
        <taxon>Bacillati</taxon>
        <taxon>Bacillota</taxon>
        <taxon>Bacilli</taxon>
        <taxon>Bacillales</taxon>
        <taxon>Paenibacillaceae</taxon>
        <taxon>Paenibacillus</taxon>
    </lineage>
</organism>
<keyword evidence="2" id="KW-1185">Reference proteome</keyword>
<sequence length="129" mass="14675">MKNPVVGMIAVLSAITLLVGCSQAKSKLDGVWTITSGSQSEGCFSRIHFDKISKTDFITIDEPTENFTQVWFGTYEKEENDIRVTLRDPVADPFMMAVDRNEDELKVQYEWKSKKYVCSYQPEVSSGKY</sequence>
<dbReference type="Proteomes" id="UP001139347">
    <property type="component" value="Unassembled WGS sequence"/>
</dbReference>
<dbReference type="PROSITE" id="PS51257">
    <property type="entry name" value="PROKAR_LIPOPROTEIN"/>
    <property type="match status" value="1"/>
</dbReference>
<name>A0A9X1WUZ0_9BACL</name>
<accession>A0A9X1WUZ0</accession>
<dbReference type="RefSeq" id="WP_244728586.1">
    <property type="nucleotide sequence ID" value="NZ_JALIRP010000009.1"/>
</dbReference>
<reference evidence="1" key="1">
    <citation type="submission" date="2022-04" db="EMBL/GenBank/DDBJ databases">
        <title>Paenibacillus mangrovi sp. nov., a novel endophytic bacterium isolated from bark of Kandelia candel.</title>
        <authorList>
            <person name="Tuo L."/>
        </authorList>
    </citation>
    <scope>NUCLEOTIDE SEQUENCE</scope>
    <source>
        <strain evidence="1">KQZ6P-2</strain>
    </source>
</reference>
<dbReference type="AlphaFoldDB" id="A0A9X1WUZ0"/>